<dbReference type="SUPFAM" id="SSF75304">
    <property type="entry name" value="Amidase signature (AS) enzymes"/>
    <property type="match status" value="1"/>
</dbReference>
<evidence type="ECO:0000313" key="2">
    <source>
        <dbReference type="Proteomes" id="UP001454036"/>
    </source>
</evidence>
<organism evidence="1 2">
    <name type="scientific">Lithospermum erythrorhizon</name>
    <name type="common">Purple gromwell</name>
    <name type="synonym">Lithospermum officinale var. erythrorhizon</name>
    <dbReference type="NCBI Taxonomy" id="34254"/>
    <lineage>
        <taxon>Eukaryota</taxon>
        <taxon>Viridiplantae</taxon>
        <taxon>Streptophyta</taxon>
        <taxon>Embryophyta</taxon>
        <taxon>Tracheophyta</taxon>
        <taxon>Spermatophyta</taxon>
        <taxon>Magnoliopsida</taxon>
        <taxon>eudicotyledons</taxon>
        <taxon>Gunneridae</taxon>
        <taxon>Pentapetalae</taxon>
        <taxon>asterids</taxon>
        <taxon>lamiids</taxon>
        <taxon>Boraginales</taxon>
        <taxon>Boraginaceae</taxon>
        <taxon>Boraginoideae</taxon>
        <taxon>Lithospermeae</taxon>
        <taxon>Lithospermum</taxon>
    </lineage>
</organism>
<sequence length="113" mass="13008">MLSSVHTPRLLRHHLPPQQCCFTTAPTQPPSSQILTMKKALLSGETTSVDLTSAFLRRTEPHLKRFLYTPSDQTILQQAQELDNRIQNNEPLGPLAGVYFFDKFKDDLIWGWW</sequence>
<dbReference type="InterPro" id="IPR036928">
    <property type="entry name" value="AS_sf"/>
</dbReference>
<accession>A0AAV3PJB3</accession>
<keyword evidence="2" id="KW-1185">Reference proteome</keyword>
<protein>
    <submittedName>
        <fullName evidence="1">Uncharacterized protein</fullName>
    </submittedName>
</protein>
<reference evidence="1 2" key="1">
    <citation type="submission" date="2024-01" db="EMBL/GenBank/DDBJ databases">
        <title>The complete chloroplast genome sequence of Lithospermum erythrorhizon: insights into the phylogenetic relationship among Boraginaceae species and the maternal lineages of purple gromwells.</title>
        <authorList>
            <person name="Okada T."/>
            <person name="Watanabe K."/>
        </authorList>
    </citation>
    <scope>NUCLEOTIDE SEQUENCE [LARGE SCALE GENOMIC DNA]</scope>
</reference>
<dbReference type="EMBL" id="BAABME010032897">
    <property type="protein sequence ID" value="GAA0151091.1"/>
    <property type="molecule type" value="Genomic_DNA"/>
</dbReference>
<dbReference type="Gene3D" id="3.90.1300.10">
    <property type="entry name" value="Amidase signature (AS) domain"/>
    <property type="match status" value="1"/>
</dbReference>
<name>A0AAV3PJB3_LITER</name>
<gene>
    <name evidence="1" type="ORF">LIER_43132</name>
</gene>
<proteinExistence type="predicted"/>
<dbReference type="AlphaFoldDB" id="A0AAV3PJB3"/>
<comment type="caution">
    <text evidence="1">The sequence shown here is derived from an EMBL/GenBank/DDBJ whole genome shotgun (WGS) entry which is preliminary data.</text>
</comment>
<evidence type="ECO:0000313" key="1">
    <source>
        <dbReference type="EMBL" id="GAA0151091.1"/>
    </source>
</evidence>
<dbReference type="Proteomes" id="UP001454036">
    <property type="component" value="Unassembled WGS sequence"/>
</dbReference>